<evidence type="ECO:0000256" key="1">
    <source>
        <dbReference type="SAM" id="MobiDB-lite"/>
    </source>
</evidence>
<keyword evidence="3" id="KW-1185">Reference proteome</keyword>
<name>A0A2A2KTL4_9BILA</name>
<feature type="region of interest" description="Disordered" evidence="1">
    <location>
        <begin position="1"/>
        <end position="42"/>
    </location>
</feature>
<protein>
    <submittedName>
        <fullName evidence="2">Uncharacterized protein</fullName>
    </submittedName>
</protein>
<evidence type="ECO:0000313" key="2">
    <source>
        <dbReference type="EMBL" id="PAV77290.1"/>
    </source>
</evidence>
<dbReference type="AlphaFoldDB" id="A0A2A2KTL4"/>
<dbReference type="EMBL" id="LIAE01007736">
    <property type="protein sequence ID" value="PAV77290.1"/>
    <property type="molecule type" value="Genomic_DNA"/>
</dbReference>
<proteinExistence type="predicted"/>
<dbReference type="Proteomes" id="UP000218231">
    <property type="component" value="Unassembled WGS sequence"/>
</dbReference>
<feature type="compositionally biased region" description="Gly residues" evidence="1">
    <location>
        <begin position="26"/>
        <end position="35"/>
    </location>
</feature>
<reference evidence="2 3" key="1">
    <citation type="journal article" date="2017" name="Curr. Biol.">
        <title>Genome architecture and evolution of a unichromosomal asexual nematode.</title>
        <authorList>
            <person name="Fradin H."/>
            <person name="Zegar C."/>
            <person name="Gutwein M."/>
            <person name="Lucas J."/>
            <person name="Kovtun M."/>
            <person name="Corcoran D."/>
            <person name="Baugh L.R."/>
            <person name="Kiontke K."/>
            <person name="Gunsalus K."/>
            <person name="Fitch D.H."/>
            <person name="Piano F."/>
        </authorList>
    </citation>
    <scope>NUCLEOTIDE SEQUENCE [LARGE SCALE GENOMIC DNA]</scope>
    <source>
        <strain evidence="2">PF1309</strain>
    </source>
</reference>
<evidence type="ECO:0000313" key="3">
    <source>
        <dbReference type="Proteomes" id="UP000218231"/>
    </source>
</evidence>
<organism evidence="2 3">
    <name type="scientific">Diploscapter pachys</name>
    <dbReference type="NCBI Taxonomy" id="2018661"/>
    <lineage>
        <taxon>Eukaryota</taxon>
        <taxon>Metazoa</taxon>
        <taxon>Ecdysozoa</taxon>
        <taxon>Nematoda</taxon>
        <taxon>Chromadorea</taxon>
        <taxon>Rhabditida</taxon>
        <taxon>Rhabditina</taxon>
        <taxon>Rhabditomorpha</taxon>
        <taxon>Rhabditoidea</taxon>
        <taxon>Rhabditidae</taxon>
        <taxon>Diploscapter</taxon>
    </lineage>
</organism>
<sequence length="92" mass="9829">MVNAAGEPGAARKPGVAAAVVNGTGKSEGGAGGHSSGTPSVNPISGIDDVQLCFNKAHFTRADFSVQRFLNLTRRYVFIVKQETSYNHFQYR</sequence>
<gene>
    <name evidence="2" type="ORF">WR25_03838</name>
</gene>
<comment type="caution">
    <text evidence="2">The sequence shown here is derived from an EMBL/GenBank/DDBJ whole genome shotgun (WGS) entry which is preliminary data.</text>
</comment>
<accession>A0A2A2KTL4</accession>